<dbReference type="Pfam" id="PF11807">
    <property type="entry name" value="UstYa"/>
    <property type="match status" value="1"/>
</dbReference>
<reference evidence="4 5" key="1">
    <citation type="submission" date="2023-01" db="EMBL/GenBank/DDBJ databases">
        <title>Analysis of 21 Apiospora genomes using comparative genomics revels a genus with tremendous synthesis potential of carbohydrate active enzymes and secondary metabolites.</title>
        <authorList>
            <person name="Sorensen T."/>
        </authorList>
    </citation>
    <scope>NUCLEOTIDE SEQUENCE [LARGE SCALE GENOMIC DNA]</scope>
    <source>
        <strain evidence="4 5">CBS 33761</strain>
    </source>
</reference>
<keyword evidence="5" id="KW-1185">Reference proteome</keyword>
<dbReference type="PANTHER" id="PTHR33365">
    <property type="entry name" value="YALI0B05434P"/>
    <property type="match status" value="1"/>
</dbReference>
<evidence type="ECO:0000313" key="5">
    <source>
        <dbReference type="Proteomes" id="UP001444661"/>
    </source>
</evidence>
<proteinExistence type="inferred from homology"/>
<evidence type="ECO:0000256" key="1">
    <source>
        <dbReference type="ARBA" id="ARBA00004685"/>
    </source>
</evidence>
<comment type="similarity">
    <text evidence="2">Belongs to the ustYa family.</text>
</comment>
<dbReference type="Proteomes" id="UP001444661">
    <property type="component" value="Unassembled WGS sequence"/>
</dbReference>
<gene>
    <name evidence="4" type="ORF">PG993_004822</name>
</gene>
<comment type="caution">
    <text evidence="4">The sequence shown here is derived from an EMBL/GenBank/DDBJ whole genome shotgun (WGS) entry which is preliminary data.</text>
</comment>
<evidence type="ECO:0000256" key="2">
    <source>
        <dbReference type="ARBA" id="ARBA00035112"/>
    </source>
</evidence>
<name>A0ABR1TDW9_9PEZI</name>
<sequence length="376" mass="43730">MTTGVHAKADTDTISDSCIESANEDLFSFAWDRPLVADYVWHPRSWAYMEVHTAHNKVVRAPLGNWHIRRQLKLISECNRMASYLRGVFGLASASTETSPKYESLSEEGLKPLLDGKDDELPEAREPTKWYREWSTGAFLLSVILFIVSLAYYGFKLSTVASDNVCQRRMWPGHPVQMVLDWEWRQYNSDIIPEELFGDGITGERIETWKALYDYGAVGFELNKLPRINKSLDDSWWTRPPPFNDEVLSVMEVTHQLHCTTWIYRYIYRLQWDSATDMNITDLVFQLHANHCFISLFTMIQCQADMTPVLFQRDNSGLGAWRTSDAPHRCKKYERMTEWQRKNQICTLQCSEDDVLPGGAWESAPRDKFYWDNIAH</sequence>
<keyword evidence="3" id="KW-1133">Transmembrane helix</keyword>
<accession>A0ABR1TDW9</accession>
<evidence type="ECO:0000256" key="3">
    <source>
        <dbReference type="SAM" id="Phobius"/>
    </source>
</evidence>
<organism evidence="4 5">
    <name type="scientific">Apiospora rasikravindrae</name>
    <dbReference type="NCBI Taxonomy" id="990691"/>
    <lineage>
        <taxon>Eukaryota</taxon>
        <taxon>Fungi</taxon>
        <taxon>Dikarya</taxon>
        <taxon>Ascomycota</taxon>
        <taxon>Pezizomycotina</taxon>
        <taxon>Sordariomycetes</taxon>
        <taxon>Xylariomycetidae</taxon>
        <taxon>Amphisphaeriales</taxon>
        <taxon>Apiosporaceae</taxon>
        <taxon>Apiospora</taxon>
    </lineage>
</organism>
<evidence type="ECO:0000313" key="4">
    <source>
        <dbReference type="EMBL" id="KAK8044798.1"/>
    </source>
</evidence>
<feature type="transmembrane region" description="Helical" evidence="3">
    <location>
        <begin position="134"/>
        <end position="155"/>
    </location>
</feature>
<dbReference type="PANTHER" id="PTHR33365:SF4">
    <property type="entry name" value="CYCLOCHLOROTINE BIOSYNTHESIS PROTEIN O"/>
    <property type="match status" value="1"/>
</dbReference>
<comment type="pathway">
    <text evidence="1">Mycotoxin biosynthesis.</text>
</comment>
<keyword evidence="3" id="KW-0812">Transmembrane</keyword>
<keyword evidence="3" id="KW-0472">Membrane</keyword>
<protein>
    <submittedName>
        <fullName evidence="4">Uncharacterized protein</fullName>
    </submittedName>
</protein>
<dbReference type="InterPro" id="IPR021765">
    <property type="entry name" value="UstYa-like"/>
</dbReference>
<dbReference type="EMBL" id="JAQQWK010000003">
    <property type="protein sequence ID" value="KAK8044798.1"/>
    <property type="molecule type" value="Genomic_DNA"/>
</dbReference>